<dbReference type="SUPFAM" id="SSF50692">
    <property type="entry name" value="ADC-like"/>
    <property type="match status" value="1"/>
</dbReference>
<evidence type="ECO:0000313" key="3">
    <source>
        <dbReference type="Proteomes" id="UP000033423"/>
    </source>
</evidence>
<dbReference type="GO" id="GO:0043546">
    <property type="term" value="F:molybdopterin cofactor binding"/>
    <property type="evidence" value="ECO:0007669"/>
    <property type="project" value="InterPro"/>
</dbReference>
<keyword evidence="3" id="KW-1185">Reference proteome</keyword>
<comment type="caution">
    <text evidence="2">The sequence shown here is derived from an EMBL/GenBank/DDBJ whole genome shotgun (WGS) entry which is preliminary data.</text>
</comment>
<name>A0A0F3GYD1_9BACT</name>
<gene>
    <name evidence="2" type="ORF">MBAV_000894</name>
</gene>
<reference evidence="2 3" key="1">
    <citation type="submission" date="2015-02" db="EMBL/GenBank/DDBJ databases">
        <title>Single-cell genomics of uncultivated deep-branching MTB reveals a conserved set of magnetosome genes.</title>
        <authorList>
            <person name="Kolinko S."/>
            <person name="Richter M."/>
            <person name="Glockner F.O."/>
            <person name="Brachmann A."/>
            <person name="Schuler D."/>
        </authorList>
    </citation>
    <scope>NUCLEOTIDE SEQUENCE [LARGE SCALE GENOMIC DNA]</scope>
    <source>
        <strain evidence="2">TM-1</strain>
    </source>
</reference>
<proteinExistence type="predicted"/>
<sequence length="140" mass="15570">MAPSLVIRCQAGRERWAYVPVVFDELERIDRHYPLAMVTGNLMQHSGSLTVMSRSLSEVFSEAFIQVNERDTVRFGITDGTQVRLESRRGQAIVKVKVTDEVIAGMIFAPGHFSNARLNELTYVTETGTAPITAVNIRSA</sequence>
<protein>
    <submittedName>
        <fullName evidence="2">Molybdopterin dinucleotide-binding region domain protein</fullName>
    </submittedName>
</protein>
<accession>A0A0F3GYD1</accession>
<dbReference type="Proteomes" id="UP000033423">
    <property type="component" value="Unassembled WGS sequence"/>
</dbReference>
<dbReference type="InterPro" id="IPR050612">
    <property type="entry name" value="Prok_Mopterin_Oxidored"/>
</dbReference>
<dbReference type="InterPro" id="IPR009010">
    <property type="entry name" value="Asp_de-COase-like_dom_sf"/>
</dbReference>
<dbReference type="AlphaFoldDB" id="A0A0F3GYD1"/>
<dbReference type="InterPro" id="IPR006657">
    <property type="entry name" value="MoPterin_dinucl-bd_dom"/>
</dbReference>
<dbReference type="Pfam" id="PF01568">
    <property type="entry name" value="Molydop_binding"/>
    <property type="match status" value="1"/>
</dbReference>
<dbReference type="GO" id="GO:0016491">
    <property type="term" value="F:oxidoreductase activity"/>
    <property type="evidence" value="ECO:0007669"/>
    <property type="project" value="InterPro"/>
</dbReference>
<evidence type="ECO:0000259" key="1">
    <source>
        <dbReference type="Pfam" id="PF01568"/>
    </source>
</evidence>
<organism evidence="2 3">
    <name type="scientific">Candidatus Magnetobacterium bavaricum</name>
    <dbReference type="NCBI Taxonomy" id="29290"/>
    <lineage>
        <taxon>Bacteria</taxon>
        <taxon>Pseudomonadati</taxon>
        <taxon>Nitrospirota</taxon>
        <taxon>Thermodesulfovibrionia</taxon>
        <taxon>Thermodesulfovibrionales</taxon>
        <taxon>Candidatus Magnetobacteriaceae</taxon>
        <taxon>Candidatus Magnetobacterium</taxon>
    </lineage>
</organism>
<dbReference type="PANTHER" id="PTHR43742:SF2">
    <property type="entry name" value="ASSIMILATORY NITRATE REDUCTASE CATALYTIC SUBUNIT"/>
    <property type="match status" value="1"/>
</dbReference>
<dbReference type="EMBL" id="LACI01000401">
    <property type="protein sequence ID" value="KJU86911.1"/>
    <property type="molecule type" value="Genomic_DNA"/>
</dbReference>
<dbReference type="PANTHER" id="PTHR43742">
    <property type="entry name" value="TRIMETHYLAMINE-N-OXIDE REDUCTASE"/>
    <property type="match status" value="1"/>
</dbReference>
<evidence type="ECO:0000313" key="2">
    <source>
        <dbReference type="EMBL" id="KJU86911.1"/>
    </source>
</evidence>
<feature type="domain" description="Molybdopterin dinucleotide-binding" evidence="1">
    <location>
        <begin position="35"/>
        <end position="123"/>
    </location>
</feature>
<dbReference type="Gene3D" id="2.40.40.20">
    <property type="match status" value="1"/>
</dbReference>